<gene>
    <name evidence="7" type="ORF">CLV98_105106</name>
</gene>
<dbReference type="EMBL" id="QGDT01000005">
    <property type="protein sequence ID" value="PWJ57926.1"/>
    <property type="molecule type" value="Genomic_DNA"/>
</dbReference>
<dbReference type="GO" id="GO:0016491">
    <property type="term" value="F:oxidoreductase activity"/>
    <property type="evidence" value="ECO:0007669"/>
    <property type="project" value="UniProtKB-KW"/>
</dbReference>
<keyword evidence="4" id="KW-0408">Iron</keyword>
<keyword evidence="3" id="KW-0560">Oxidoreductase</keyword>
<dbReference type="InterPro" id="IPR036188">
    <property type="entry name" value="FAD/NAD-bd_sf"/>
</dbReference>
<sequence>MKKLTLLFLLSICGAYAQKPTTVMVEAESFKNKGGWVVDQQFMDVMGSSFLMAHGMGKPVADASTTVSFPSKGKYKVYVRTRNWSSQWSKKEAAGQFLLSVDGKTLPKTFGKDHAEWAWSEGGTVKISKKEVILSLKDLTGFNGRVDAIIFTNDPAFKPTNDVKALSDFRNDYFGFDRNPKLAGDFDFVVVGGGMAGTCAAIAAARNGVKVALIQNRPVLGGNNSSEVRVHLGGRINLEPYPALGNLVNEIGPKEGGNAQPKDYYEDDKKMNAVLNEPNISLFLNHHANSVETNNGTIESVTATNIETGERVIFKGALFADCTGDGTIGILAGAEYMIGRESQSVYGEPTAPEVADNLTMGASVQWFSETKDTPATFPDIQWALPWDEEKSEEITKGDWEWETGMGLDMKLDFEQIRDYGMLAVYSNWNYLKNHSKNKEKFAKESLRWVAFIAGKRESVRLKGDYVLIEQDLTIPRVYPDGTAPTSWTIDLHYPDPENSKLFPGAAFKSIAKHTKIYPYPIPFRCLYSKNINNLMMAGRDISVSHVALGTVRVMRTTGMMGEVVGMAASVCKKENTTPRGLYQKHFDQLEALMLKGVGDPTLPYIQGYNNGGTLMEIKKK</sequence>
<evidence type="ECO:0000256" key="6">
    <source>
        <dbReference type="SAM" id="SignalP"/>
    </source>
</evidence>
<evidence type="ECO:0000313" key="7">
    <source>
        <dbReference type="EMBL" id="PWJ57926.1"/>
    </source>
</evidence>
<dbReference type="Pfam" id="PF12831">
    <property type="entry name" value="FAD_oxidored"/>
    <property type="match status" value="1"/>
</dbReference>
<dbReference type="InterPro" id="IPR039650">
    <property type="entry name" value="HdrA-like"/>
</dbReference>
<evidence type="ECO:0000256" key="4">
    <source>
        <dbReference type="ARBA" id="ARBA00023004"/>
    </source>
</evidence>
<feature type="signal peptide" evidence="6">
    <location>
        <begin position="1"/>
        <end position="17"/>
    </location>
</feature>
<organism evidence="7 8">
    <name type="scientific">Dyadobacter jejuensis</name>
    <dbReference type="NCBI Taxonomy" id="1082580"/>
    <lineage>
        <taxon>Bacteria</taxon>
        <taxon>Pseudomonadati</taxon>
        <taxon>Bacteroidota</taxon>
        <taxon>Cytophagia</taxon>
        <taxon>Cytophagales</taxon>
        <taxon>Spirosomataceae</taxon>
        <taxon>Dyadobacter</taxon>
    </lineage>
</organism>
<dbReference type="GO" id="GO:0051539">
    <property type="term" value="F:4 iron, 4 sulfur cluster binding"/>
    <property type="evidence" value="ECO:0007669"/>
    <property type="project" value="UniProtKB-KW"/>
</dbReference>
<dbReference type="AlphaFoldDB" id="A0A316AJT5"/>
<dbReference type="OrthoDB" id="9780658at2"/>
<evidence type="ECO:0000256" key="1">
    <source>
        <dbReference type="ARBA" id="ARBA00022485"/>
    </source>
</evidence>
<evidence type="ECO:0000256" key="2">
    <source>
        <dbReference type="ARBA" id="ARBA00022723"/>
    </source>
</evidence>
<dbReference type="PANTHER" id="PTHR43498">
    <property type="entry name" value="FERREDOXIN:COB-COM HETERODISULFIDE REDUCTASE SUBUNIT A"/>
    <property type="match status" value="1"/>
</dbReference>
<dbReference type="Gene3D" id="3.50.50.60">
    <property type="entry name" value="FAD/NAD(P)-binding domain"/>
    <property type="match status" value="1"/>
</dbReference>
<dbReference type="RefSeq" id="WP_109674540.1">
    <property type="nucleotide sequence ID" value="NZ_QGDT01000005.1"/>
</dbReference>
<dbReference type="PANTHER" id="PTHR43498:SF1">
    <property type="entry name" value="COB--COM HETERODISULFIDE REDUCTASE IRON-SULFUR SUBUNIT A"/>
    <property type="match status" value="1"/>
</dbReference>
<evidence type="ECO:0000256" key="5">
    <source>
        <dbReference type="ARBA" id="ARBA00023014"/>
    </source>
</evidence>
<proteinExistence type="predicted"/>
<keyword evidence="2" id="KW-0479">Metal-binding</keyword>
<protein>
    <submittedName>
        <fullName evidence="7">FAD dependent oxidoreductase</fullName>
    </submittedName>
</protein>
<evidence type="ECO:0000313" key="8">
    <source>
        <dbReference type="Proteomes" id="UP000245880"/>
    </source>
</evidence>
<dbReference type="SUPFAM" id="SSF51905">
    <property type="entry name" value="FAD/NAD(P)-binding domain"/>
    <property type="match status" value="1"/>
</dbReference>
<dbReference type="Gene3D" id="2.60.120.260">
    <property type="entry name" value="Galactose-binding domain-like"/>
    <property type="match status" value="1"/>
</dbReference>
<keyword evidence="8" id="KW-1185">Reference proteome</keyword>
<dbReference type="GO" id="GO:0046872">
    <property type="term" value="F:metal ion binding"/>
    <property type="evidence" value="ECO:0007669"/>
    <property type="project" value="UniProtKB-KW"/>
</dbReference>
<reference evidence="7 8" key="1">
    <citation type="submission" date="2018-03" db="EMBL/GenBank/DDBJ databases">
        <title>Genomic Encyclopedia of Archaeal and Bacterial Type Strains, Phase II (KMG-II): from individual species to whole genera.</title>
        <authorList>
            <person name="Goeker M."/>
        </authorList>
    </citation>
    <scope>NUCLEOTIDE SEQUENCE [LARGE SCALE GENOMIC DNA]</scope>
    <source>
        <strain evidence="7 8">DSM 100346</strain>
    </source>
</reference>
<feature type="chain" id="PRO_5016293812" evidence="6">
    <location>
        <begin position="18"/>
        <end position="620"/>
    </location>
</feature>
<keyword evidence="5" id="KW-0411">Iron-sulfur</keyword>
<comment type="caution">
    <text evidence="7">The sequence shown here is derived from an EMBL/GenBank/DDBJ whole genome shotgun (WGS) entry which is preliminary data.</text>
</comment>
<keyword evidence="6" id="KW-0732">Signal</keyword>
<accession>A0A316AJT5</accession>
<evidence type="ECO:0000256" key="3">
    <source>
        <dbReference type="ARBA" id="ARBA00023002"/>
    </source>
</evidence>
<dbReference type="Proteomes" id="UP000245880">
    <property type="component" value="Unassembled WGS sequence"/>
</dbReference>
<keyword evidence="1" id="KW-0004">4Fe-4S</keyword>
<name>A0A316AJT5_9BACT</name>